<sequence>MGLSQSYGPADDNVSHQTLSKAVDIGCTFWDTAVVYGTGHNEQLIGDFFRKTGSRDKVFIASKCAIECIGESAGRTITNKPEHIAAYIEGTKERLGSYPDLYYLHRIDPDTPLEESIPALQALKTAGKTKYIGLSECSAATLRKACAIAHIDALQIEYSPFFTGHEQNGLIDTARELGVTIIAFSPLGRGILSGRFRSLDELPADDYRHTCPVFSKENLPGNLKLVDEFEKLAAKKGCTSSQLALAWVIAQGAIPIPGTKTSARLVENFGAGNVTLGVDELKALRVLIEANKPVGDRYSAVNMAAVGK</sequence>
<dbReference type="Proteomes" id="UP000279236">
    <property type="component" value="Unassembled WGS sequence"/>
</dbReference>
<dbReference type="PANTHER" id="PTHR43625">
    <property type="entry name" value="AFLATOXIN B1 ALDEHYDE REDUCTASE"/>
    <property type="match status" value="1"/>
</dbReference>
<reference evidence="3 4" key="1">
    <citation type="submission" date="2018-11" db="EMBL/GenBank/DDBJ databases">
        <title>Genome sequence of Apiotrichum porosum DSM 27194.</title>
        <authorList>
            <person name="Aliyu H."/>
            <person name="Gorte O."/>
            <person name="Ochsenreither K."/>
        </authorList>
    </citation>
    <scope>NUCLEOTIDE SEQUENCE [LARGE SCALE GENOMIC DNA]</scope>
    <source>
        <strain evidence="3 4">DSM 27194</strain>
    </source>
</reference>
<dbReference type="InterPro" id="IPR023210">
    <property type="entry name" value="NADP_OxRdtase_dom"/>
</dbReference>
<dbReference type="InterPro" id="IPR036812">
    <property type="entry name" value="NAD(P)_OxRdtase_dom_sf"/>
</dbReference>
<dbReference type="AlphaFoldDB" id="A0A427XLD1"/>
<proteinExistence type="predicted"/>
<keyword evidence="4" id="KW-1185">Reference proteome</keyword>
<evidence type="ECO:0000313" key="3">
    <source>
        <dbReference type="EMBL" id="RSH79592.1"/>
    </source>
</evidence>
<dbReference type="STRING" id="105984.A0A427XLD1"/>
<protein>
    <recommendedName>
        <fullName evidence="2">NADP-dependent oxidoreductase domain-containing protein</fullName>
    </recommendedName>
</protein>
<comment type="caution">
    <text evidence="3">The sequence shown here is derived from an EMBL/GenBank/DDBJ whole genome shotgun (WGS) entry which is preliminary data.</text>
</comment>
<dbReference type="Pfam" id="PF00248">
    <property type="entry name" value="Aldo_ket_red"/>
    <property type="match status" value="1"/>
</dbReference>
<evidence type="ECO:0000256" key="1">
    <source>
        <dbReference type="ARBA" id="ARBA00023002"/>
    </source>
</evidence>
<dbReference type="EMBL" id="RSCE01000009">
    <property type="protein sequence ID" value="RSH79592.1"/>
    <property type="molecule type" value="Genomic_DNA"/>
</dbReference>
<dbReference type="GO" id="GO:0005737">
    <property type="term" value="C:cytoplasm"/>
    <property type="evidence" value="ECO:0007669"/>
    <property type="project" value="TreeGrafter"/>
</dbReference>
<organism evidence="3 4">
    <name type="scientific">Apiotrichum porosum</name>
    <dbReference type="NCBI Taxonomy" id="105984"/>
    <lineage>
        <taxon>Eukaryota</taxon>
        <taxon>Fungi</taxon>
        <taxon>Dikarya</taxon>
        <taxon>Basidiomycota</taxon>
        <taxon>Agaricomycotina</taxon>
        <taxon>Tremellomycetes</taxon>
        <taxon>Trichosporonales</taxon>
        <taxon>Trichosporonaceae</taxon>
        <taxon>Apiotrichum</taxon>
    </lineage>
</organism>
<dbReference type="RefSeq" id="XP_028474701.1">
    <property type="nucleotide sequence ID" value="XM_028624533.1"/>
</dbReference>
<name>A0A427XLD1_9TREE</name>
<feature type="domain" description="NADP-dependent oxidoreductase" evidence="2">
    <location>
        <begin position="1"/>
        <end position="285"/>
    </location>
</feature>
<dbReference type="OrthoDB" id="37537at2759"/>
<evidence type="ECO:0000313" key="4">
    <source>
        <dbReference type="Proteomes" id="UP000279236"/>
    </source>
</evidence>
<dbReference type="SUPFAM" id="SSF51430">
    <property type="entry name" value="NAD(P)-linked oxidoreductase"/>
    <property type="match status" value="1"/>
</dbReference>
<gene>
    <name evidence="3" type="ORF">EHS24_009242</name>
</gene>
<dbReference type="Gene3D" id="3.20.20.100">
    <property type="entry name" value="NADP-dependent oxidoreductase domain"/>
    <property type="match status" value="1"/>
</dbReference>
<evidence type="ECO:0000259" key="2">
    <source>
        <dbReference type="Pfam" id="PF00248"/>
    </source>
</evidence>
<dbReference type="InterPro" id="IPR050791">
    <property type="entry name" value="Aldo-Keto_reductase"/>
</dbReference>
<accession>A0A427XLD1</accession>
<dbReference type="PANTHER" id="PTHR43625:SF7">
    <property type="entry name" value="REDUCTASE (YAKC), PUTATIVE (AFU_ORTHOLOGUE AFUA_8G01560)-RELATED"/>
    <property type="match status" value="1"/>
</dbReference>
<keyword evidence="1" id="KW-0560">Oxidoreductase</keyword>
<dbReference type="GeneID" id="39593785"/>
<dbReference type="GO" id="GO:0016491">
    <property type="term" value="F:oxidoreductase activity"/>
    <property type="evidence" value="ECO:0007669"/>
    <property type="project" value="UniProtKB-KW"/>
</dbReference>